<dbReference type="eggNOG" id="COG0859">
    <property type="taxonomic scope" value="Bacteria"/>
</dbReference>
<dbReference type="OrthoDB" id="9797795at2"/>
<evidence type="ECO:0000256" key="2">
    <source>
        <dbReference type="ARBA" id="ARBA00022679"/>
    </source>
</evidence>
<evidence type="ECO:0000256" key="1">
    <source>
        <dbReference type="ARBA" id="ARBA00022676"/>
    </source>
</evidence>
<dbReference type="EMBL" id="CP001110">
    <property type="protein sequence ID" value="ACF42715.1"/>
    <property type="molecule type" value="Genomic_DNA"/>
</dbReference>
<dbReference type="GO" id="GO:0005829">
    <property type="term" value="C:cytosol"/>
    <property type="evidence" value="ECO:0007669"/>
    <property type="project" value="TreeGrafter"/>
</dbReference>
<dbReference type="Proteomes" id="UP000002724">
    <property type="component" value="Chromosome"/>
</dbReference>
<dbReference type="GO" id="GO:0009244">
    <property type="term" value="P:lipopolysaccharide core region biosynthetic process"/>
    <property type="evidence" value="ECO:0007669"/>
    <property type="project" value="TreeGrafter"/>
</dbReference>
<dbReference type="CAZy" id="GT9">
    <property type="family name" value="Glycosyltransferase Family 9"/>
</dbReference>
<dbReference type="PANTHER" id="PTHR30160">
    <property type="entry name" value="TETRAACYLDISACCHARIDE 4'-KINASE-RELATED"/>
    <property type="match status" value="1"/>
</dbReference>
<evidence type="ECO:0000313" key="3">
    <source>
        <dbReference type="EMBL" id="ACF42715.1"/>
    </source>
</evidence>
<dbReference type="HOGENOM" id="CLU_048538_0_0_10"/>
<gene>
    <name evidence="3" type="ordered locus">Ppha_0386</name>
</gene>
<keyword evidence="1" id="KW-0328">Glycosyltransferase</keyword>
<evidence type="ECO:0000313" key="4">
    <source>
        <dbReference type="Proteomes" id="UP000002724"/>
    </source>
</evidence>
<dbReference type="InterPro" id="IPR002201">
    <property type="entry name" value="Glyco_trans_9"/>
</dbReference>
<dbReference type="CDD" id="cd03789">
    <property type="entry name" value="GT9_LPS_heptosyltransferase"/>
    <property type="match status" value="1"/>
</dbReference>
<keyword evidence="4" id="KW-1185">Reference proteome</keyword>
<name>B4SCD5_PELPB</name>
<keyword evidence="2 3" id="KW-0808">Transferase</keyword>
<reference evidence="3 4" key="1">
    <citation type="submission" date="2008-06" db="EMBL/GenBank/DDBJ databases">
        <title>Complete sequence of Pelodictyon phaeoclathratiforme BU-1.</title>
        <authorList>
            <consortium name="US DOE Joint Genome Institute"/>
            <person name="Lucas S."/>
            <person name="Copeland A."/>
            <person name="Lapidus A."/>
            <person name="Glavina del Rio T."/>
            <person name="Dalin E."/>
            <person name="Tice H."/>
            <person name="Bruce D."/>
            <person name="Goodwin L."/>
            <person name="Pitluck S."/>
            <person name="Schmutz J."/>
            <person name="Larimer F."/>
            <person name="Land M."/>
            <person name="Hauser L."/>
            <person name="Kyrpides N."/>
            <person name="Mikhailova N."/>
            <person name="Liu Z."/>
            <person name="Li T."/>
            <person name="Zhao F."/>
            <person name="Overmann J."/>
            <person name="Bryant D.A."/>
            <person name="Richardson P."/>
        </authorList>
    </citation>
    <scope>NUCLEOTIDE SEQUENCE [LARGE SCALE GENOMIC DNA]</scope>
    <source>
        <strain evidence="4">DSM 5477 / BU-1</strain>
    </source>
</reference>
<dbReference type="Pfam" id="PF01075">
    <property type="entry name" value="Glyco_transf_9"/>
    <property type="match status" value="1"/>
</dbReference>
<sequence length="350" mass="39547">MKQRKKKKKRVLRQVFARFLQLTAPKRTSGIPFTGKLRSIAILAQEKLGDSVLLTPLLKNLRIQYPKLAIHIITFSQSSFDFFCCDPNVTAVHQVKKNPLNYFKEVLTHRFDLLFNTKDHPSTHFLLQSALIRARYKVGHACEFHEGLFDHLIAIPFHSHMAMKNCALLTLFGSHPPNDQCRPSLPPMPVSDAIVMFLQKIAVKTIIGINLSAGEMNRQWLEKSWEELLQLYSDETFIVLSGPEGREEKQRIETRFSNVLASPSTQNIYEAGLIIATVKLLITPDTSLIHVASCYDIPVIGLYREAPQDLSRFGPLFIPFELIISATGEVSDISVTAVAEKVQLLAKKVE</sequence>
<dbReference type="AlphaFoldDB" id="B4SCD5"/>
<dbReference type="GO" id="GO:0008713">
    <property type="term" value="F:ADP-heptose-lipopolysaccharide heptosyltransferase activity"/>
    <property type="evidence" value="ECO:0007669"/>
    <property type="project" value="TreeGrafter"/>
</dbReference>
<dbReference type="InterPro" id="IPR051199">
    <property type="entry name" value="LPS_LOS_Heptosyltrfase"/>
</dbReference>
<dbReference type="STRING" id="324925.Ppha_0386"/>
<dbReference type="SUPFAM" id="SSF53756">
    <property type="entry name" value="UDP-Glycosyltransferase/glycogen phosphorylase"/>
    <property type="match status" value="1"/>
</dbReference>
<protein>
    <submittedName>
        <fullName evidence="3">Glycosyl transferase family 9</fullName>
    </submittedName>
</protein>
<accession>B4SCD5</accession>
<dbReference type="RefSeq" id="WP_012507210.1">
    <property type="nucleotide sequence ID" value="NC_011060.1"/>
</dbReference>
<organism evidence="3 4">
    <name type="scientific">Pelodictyon phaeoclathratiforme (strain DSM 5477 / BU-1)</name>
    <dbReference type="NCBI Taxonomy" id="324925"/>
    <lineage>
        <taxon>Bacteria</taxon>
        <taxon>Pseudomonadati</taxon>
        <taxon>Chlorobiota</taxon>
        <taxon>Chlorobiia</taxon>
        <taxon>Chlorobiales</taxon>
        <taxon>Chlorobiaceae</taxon>
        <taxon>Chlorobium/Pelodictyon group</taxon>
        <taxon>Pelodictyon</taxon>
    </lineage>
</organism>
<dbReference type="Gene3D" id="3.40.50.2000">
    <property type="entry name" value="Glycogen Phosphorylase B"/>
    <property type="match status" value="2"/>
</dbReference>
<proteinExistence type="predicted"/>
<dbReference type="KEGG" id="pph:Ppha_0386"/>